<reference evidence="1" key="1">
    <citation type="journal article" date="2012" name="Nature">
        <title>The tomato genome sequence provides insights into fleshy fruit evolution.</title>
        <authorList>
            <consortium name="Tomato Genome Consortium"/>
        </authorList>
    </citation>
    <scope>NUCLEOTIDE SEQUENCE [LARGE SCALE GENOMIC DNA]</scope>
    <source>
        <strain evidence="1">cv. Heinz 1706</strain>
    </source>
</reference>
<evidence type="ECO:0000313" key="1">
    <source>
        <dbReference type="EnsemblPlants" id="Solyc02g070920.3.1.1"/>
    </source>
</evidence>
<evidence type="ECO:0000313" key="2">
    <source>
        <dbReference type="Proteomes" id="UP000004994"/>
    </source>
</evidence>
<protein>
    <submittedName>
        <fullName evidence="1">Uncharacterized protein</fullName>
    </submittedName>
</protein>
<dbReference type="Proteomes" id="UP000004994">
    <property type="component" value="Chromosome 2"/>
</dbReference>
<organism evidence="1">
    <name type="scientific">Solanum lycopersicum</name>
    <name type="common">Tomato</name>
    <name type="synonym">Lycopersicon esculentum</name>
    <dbReference type="NCBI Taxonomy" id="4081"/>
    <lineage>
        <taxon>Eukaryota</taxon>
        <taxon>Viridiplantae</taxon>
        <taxon>Streptophyta</taxon>
        <taxon>Embryophyta</taxon>
        <taxon>Tracheophyta</taxon>
        <taxon>Spermatophyta</taxon>
        <taxon>Magnoliopsida</taxon>
        <taxon>eudicotyledons</taxon>
        <taxon>Gunneridae</taxon>
        <taxon>Pentapetalae</taxon>
        <taxon>asterids</taxon>
        <taxon>lamiids</taxon>
        <taxon>Solanales</taxon>
        <taxon>Solanaceae</taxon>
        <taxon>Solanoideae</taxon>
        <taxon>Solaneae</taxon>
        <taxon>Solanum</taxon>
        <taxon>Solanum subgen. Lycopersicon</taxon>
    </lineage>
</organism>
<reference evidence="1" key="2">
    <citation type="submission" date="2019-01" db="UniProtKB">
        <authorList>
            <consortium name="EnsemblPlants"/>
        </authorList>
    </citation>
    <scope>IDENTIFICATION</scope>
    <source>
        <strain evidence="1">cv. Heinz 1706</strain>
    </source>
</reference>
<dbReference type="InParanoid" id="A0A3Q7F2N5"/>
<accession>A0A3Q7F2N5</accession>
<sequence>MGPLHPTSYWKSSSKTACFSCWLVLLWEKFRLEGCVKCLRSSVCGGSPCSLGLYRSAYFHSGPKAKAILVWISDWVLDRRNYCSAAGVHRGV</sequence>
<name>A0A3Q7F2N5_SOLLC</name>
<proteinExistence type="predicted"/>
<dbReference type="AlphaFoldDB" id="A0A3Q7F2N5"/>
<dbReference type="EnsemblPlants" id="Solyc02g070920.3.1">
    <property type="protein sequence ID" value="Solyc02g070920.3.1.1"/>
    <property type="gene ID" value="Solyc02g070920.3"/>
</dbReference>
<keyword evidence="2" id="KW-1185">Reference proteome</keyword>
<dbReference type="Gramene" id="Solyc02g070920.3.1">
    <property type="protein sequence ID" value="Solyc02g070920.3.1.1"/>
    <property type="gene ID" value="Solyc02g070920.3"/>
</dbReference>